<keyword evidence="2" id="KW-1185">Reference proteome</keyword>
<proteinExistence type="predicted"/>
<gene>
    <name evidence="1" type="ORF">AXF15_00285</name>
</gene>
<dbReference type="OrthoDB" id="9814970at2"/>
<dbReference type="PANTHER" id="PTHR10000:SF8">
    <property type="entry name" value="HAD SUPERFAMILY HYDROLASE-LIKE, TYPE 3"/>
    <property type="match status" value="1"/>
</dbReference>
<protein>
    <recommendedName>
        <fullName evidence="3">Haloacid dehalogenase</fullName>
    </recommendedName>
</protein>
<dbReference type="Proteomes" id="UP000063964">
    <property type="component" value="Chromosome"/>
</dbReference>
<dbReference type="Gene3D" id="3.40.50.1000">
    <property type="entry name" value="HAD superfamily/HAD-like"/>
    <property type="match status" value="1"/>
</dbReference>
<dbReference type="NCBIfam" id="TIGR01484">
    <property type="entry name" value="HAD-SF-IIB"/>
    <property type="match status" value="1"/>
</dbReference>
<evidence type="ECO:0000313" key="1">
    <source>
        <dbReference type="EMBL" id="AMD91706.1"/>
    </source>
</evidence>
<dbReference type="InterPro" id="IPR023214">
    <property type="entry name" value="HAD_sf"/>
</dbReference>
<sequence length="279" mass="30579">MNPPSFRAIFVSDLDGTLLRDDKTASRKDTQALCELQKHGVLRAVATGRSIHSARKCLPPDFPVDYLIVSTGNQIIRWPDGEALQSARLTSPEIEKTRELLTGLGVNFMIHDDFPDTHHFSYHRGPAPSADFERRLNLHAAYAREYAGLPGSASQFLAVLDPARDDLFHAIAKASPELSVVRATSPLDNSSIWVEIFARGVSKASAIDALLHRHGLNGVLTGAIGNDHNDREMLERVHLPYVVAGAFLPHEPRYIKTPGNNSGAVSFAVSHFLKALNHA</sequence>
<dbReference type="GO" id="GO:0005829">
    <property type="term" value="C:cytosol"/>
    <property type="evidence" value="ECO:0007669"/>
    <property type="project" value="TreeGrafter"/>
</dbReference>
<dbReference type="GO" id="GO:0016791">
    <property type="term" value="F:phosphatase activity"/>
    <property type="evidence" value="ECO:0007669"/>
    <property type="project" value="TreeGrafter"/>
</dbReference>
<dbReference type="InterPro" id="IPR006379">
    <property type="entry name" value="HAD-SF_hydro_IIB"/>
</dbReference>
<accession>A0A0X8JMZ2</accession>
<dbReference type="KEGG" id="doa:AXF15_00285"/>
<dbReference type="Gene3D" id="3.30.1240.10">
    <property type="match status" value="1"/>
</dbReference>
<evidence type="ECO:0000313" key="2">
    <source>
        <dbReference type="Proteomes" id="UP000063964"/>
    </source>
</evidence>
<name>A0A0X8JMZ2_9BACT</name>
<dbReference type="AlphaFoldDB" id="A0A0X8JMZ2"/>
<organism evidence="1 2">
    <name type="scientific">Desulfomicrobium orale DSM 12838</name>
    <dbReference type="NCBI Taxonomy" id="888061"/>
    <lineage>
        <taxon>Bacteria</taxon>
        <taxon>Pseudomonadati</taxon>
        <taxon>Thermodesulfobacteriota</taxon>
        <taxon>Desulfovibrionia</taxon>
        <taxon>Desulfovibrionales</taxon>
        <taxon>Desulfomicrobiaceae</taxon>
        <taxon>Desulfomicrobium</taxon>
    </lineage>
</organism>
<evidence type="ECO:0008006" key="3">
    <source>
        <dbReference type="Google" id="ProtNLM"/>
    </source>
</evidence>
<reference evidence="2" key="1">
    <citation type="submission" date="2016-02" db="EMBL/GenBank/DDBJ databases">
        <authorList>
            <person name="Holder M.E."/>
            <person name="Ajami N.J."/>
            <person name="Petrosino J.F."/>
        </authorList>
    </citation>
    <scope>NUCLEOTIDE SEQUENCE [LARGE SCALE GENOMIC DNA]</scope>
    <source>
        <strain evidence="2">DSM 12838</strain>
    </source>
</reference>
<dbReference type="InterPro" id="IPR036412">
    <property type="entry name" value="HAD-like_sf"/>
</dbReference>
<dbReference type="STRING" id="888061.AXF15_00285"/>
<dbReference type="SUPFAM" id="SSF56784">
    <property type="entry name" value="HAD-like"/>
    <property type="match status" value="1"/>
</dbReference>
<dbReference type="RefSeq" id="WP_066601651.1">
    <property type="nucleotide sequence ID" value="NZ_CP014230.1"/>
</dbReference>
<dbReference type="GO" id="GO:0000287">
    <property type="term" value="F:magnesium ion binding"/>
    <property type="evidence" value="ECO:0007669"/>
    <property type="project" value="TreeGrafter"/>
</dbReference>
<dbReference type="Pfam" id="PF08282">
    <property type="entry name" value="Hydrolase_3"/>
    <property type="match status" value="1"/>
</dbReference>
<dbReference type="PANTHER" id="PTHR10000">
    <property type="entry name" value="PHOSPHOSERINE PHOSPHATASE"/>
    <property type="match status" value="1"/>
</dbReference>
<dbReference type="EMBL" id="CP014230">
    <property type="protein sequence ID" value="AMD91706.1"/>
    <property type="molecule type" value="Genomic_DNA"/>
</dbReference>